<dbReference type="Proteomes" id="UP000814140">
    <property type="component" value="Unassembled WGS sequence"/>
</dbReference>
<protein>
    <submittedName>
        <fullName evidence="1">Peptidase S28</fullName>
    </submittedName>
</protein>
<reference evidence="1" key="1">
    <citation type="submission" date="2021-03" db="EMBL/GenBank/DDBJ databases">
        <authorList>
            <consortium name="DOE Joint Genome Institute"/>
            <person name="Ahrendt S."/>
            <person name="Looney B.P."/>
            <person name="Miyauchi S."/>
            <person name="Morin E."/>
            <person name="Drula E."/>
            <person name="Courty P.E."/>
            <person name="Chicoki N."/>
            <person name="Fauchery L."/>
            <person name="Kohler A."/>
            <person name="Kuo A."/>
            <person name="Labutti K."/>
            <person name="Pangilinan J."/>
            <person name="Lipzen A."/>
            <person name="Riley R."/>
            <person name="Andreopoulos W."/>
            <person name="He G."/>
            <person name="Johnson J."/>
            <person name="Barry K.W."/>
            <person name="Grigoriev I.V."/>
            <person name="Nagy L."/>
            <person name="Hibbett D."/>
            <person name="Henrissat B."/>
            <person name="Matheny P.B."/>
            <person name="Labbe J."/>
            <person name="Martin F."/>
        </authorList>
    </citation>
    <scope>NUCLEOTIDE SEQUENCE</scope>
    <source>
        <strain evidence="1">HHB10654</strain>
    </source>
</reference>
<evidence type="ECO:0000313" key="1">
    <source>
        <dbReference type="EMBL" id="KAI0065544.1"/>
    </source>
</evidence>
<keyword evidence="2" id="KW-1185">Reference proteome</keyword>
<proteinExistence type="predicted"/>
<accession>A0ACB8T9E0</accession>
<comment type="caution">
    <text evidence="1">The sequence shown here is derived from an EMBL/GenBank/DDBJ whole genome shotgun (WGS) entry which is preliminary data.</text>
</comment>
<evidence type="ECO:0000313" key="2">
    <source>
        <dbReference type="Proteomes" id="UP000814140"/>
    </source>
</evidence>
<dbReference type="EMBL" id="MU277195">
    <property type="protein sequence ID" value="KAI0065544.1"/>
    <property type="molecule type" value="Genomic_DNA"/>
</dbReference>
<sequence length="538" mass="59375">MRFFLFALLLVPLVSARRRQLSTKRIPPPRPLTRLSDFNANTGEAIPSEDTQYTFDQLIDHTNPSLGTFKQRYWVSQEFYSPGGPIVLTTPGEETADGYLGYLDNGTVVGAIAQQQNGASVVLEHRYYGQSNPVANLSVANLKYHTIPQAIEDVVYFAENVHLPIPGGDQVSPSHAPWVLVGGSYAGTLTAWTLLTKPDVFHAGWASSATVESISYFWEYFEPVRQNMPQNCSADVVAALTHIDGVLTSGNSSAIDTLVGNFGFPGLNHSRLDDFASDLRAVLFHWQDLQPGYNYSDSWVHYFCDRLETKDDKIAPASGWGATNAVEAWARFFRDTWINTDCGQENPLDCLSSYNLDSSYWWNVTLGNDNRSYQWIRCNDIGYSQSGAPAGHPSIISRLVTPAYDSRRCKQMFPGAFTGSSTEYAVGVNVTNNAYGGFNIKANRLFFANGKQDPWLWSTVSSPLVSVASTAQQPIAVGNGYHCSDLLMYSGVADPTVAAVQKAGLGYIKGWLAEWKPASPKRDHAKRGAYLPRGNRVW</sequence>
<name>A0ACB8T9E0_9AGAM</name>
<reference evidence="1" key="2">
    <citation type="journal article" date="2022" name="New Phytol.">
        <title>Evolutionary transition to the ectomycorrhizal habit in the genomes of a hyperdiverse lineage of mushroom-forming fungi.</title>
        <authorList>
            <person name="Looney B."/>
            <person name="Miyauchi S."/>
            <person name="Morin E."/>
            <person name="Drula E."/>
            <person name="Courty P.E."/>
            <person name="Kohler A."/>
            <person name="Kuo A."/>
            <person name="LaButti K."/>
            <person name="Pangilinan J."/>
            <person name="Lipzen A."/>
            <person name="Riley R."/>
            <person name="Andreopoulos W."/>
            <person name="He G."/>
            <person name="Johnson J."/>
            <person name="Nolan M."/>
            <person name="Tritt A."/>
            <person name="Barry K.W."/>
            <person name="Grigoriev I.V."/>
            <person name="Nagy L.G."/>
            <person name="Hibbett D."/>
            <person name="Henrissat B."/>
            <person name="Matheny P.B."/>
            <person name="Labbe J."/>
            <person name="Martin F.M."/>
        </authorList>
    </citation>
    <scope>NUCLEOTIDE SEQUENCE</scope>
    <source>
        <strain evidence="1">HHB10654</strain>
    </source>
</reference>
<gene>
    <name evidence="1" type="ORF">BV25DRAFT_1705231</name>
</gene>
<organism evidence="1 2">
    <name type="scientific">Artomyces pyxidatus</name>
    <dbReference type="NCBI Taxonomy" id="48021"/>
    <lineage>
        <taxon>Eukaryota</taxon>
        <taxon>Fungi</taxon>
        <taxon>Dikarya</taxon>
        <taxon>Basidiomycota</taxon>
        <taxon>Agaricomycotina</taxon>
        <taxon>Agaricomycetes</taxon>
        <taxon>Russulales</taxon>
        <taxon>Auriscalpiaceae</taxon>
        <taxon>Artomyces</taxon>
    </lineage>
</organism>